<dbReference type="Pfam" id="PF13487">
    <property type="entry name" value="HD_5"/>
    <property type="match status" value="1"/>
</dbReference>
<dbReference type="OrthoDB" id="9780948at2"/>
<dbReference type="PANTHER" id="PTHR43155:SF2">
    <property type="entry name" value="CYCLIC DI-GMP PHOSPHODIESTERASE PA4108"/>
    <property type="match status" value="1"/>
</dbReference>
<dbReference type="SUPFAM" id="SSF109604">
    <property type="entry name" value="HD-domain/PDEase-like"/>
    <property type="match status" value="1"/>
</dbReference>
<dbReference type="PROSITE" id="PS51832">
    <property type="entry name" value="HD_GYP"/>
    <property type="match status" value="1"/>
</dbReference>
<sequence>MTDTLVVNEHYLNRVVAVAETAGVEAAEDIMSGNGIKLLAKGTRIDANAKERLLQHKLRKPLESSVRVIDGVALRQLDQVAEALLDRHALLASVCGSVDARRVTAALQALRLTSSTESMLSVYAAQGPHKLEHAVGVSLMGASMQHNLPGAGSGDGQQVLMVAGLLHDVGELYIDPAILNARSRLTAEQWKHIAAHPIVAAHLLRDMPGAGPQVAEAVLCHHERLDGFGYPQGLRGTQLPLSGQVLALAEMLMGLIESGRSPAERASVAVKLIPGEFNRHLLARVAQAIRRSATAPAEQEAAPQSAIETLAQRVALLDTTLGRLRPLEDSIEERIRSSSPGLRELMQHTVDRGRRIRLAFSSTGLNTLGPQELRERLAAMDAQVQFEVDIVLREIEWRMHEVKRETRLRLERLPPADAALALQFVEESKDAARSAVQEVASPAVQRASA</sequence>
<dbReference type="InterPro" id="IPR003607">
    <property type="entry name" value="HD/PDEase_dom"/>
</dbReference>
<dbReference type="GO" id="GO:0008081">
    <property type="term" value="F:phosphoric diester hydrolase activity"/>
    <property type="evidence" value="ECO:0007669"/>
    <property type="project" value="UniProtKB-ARBA"/>
</dbReference>
<dbReference type="InterPro" id="IPR037522">
    <property type="entry name" value="HD_GYP_dom"/>
</dbReference>
<feature type="domain" description="HD-GYP" evidence="1">
    <location>
        <begin position="108"/>
        <end position="305"/>
    </location>
</feature>
<dbReference type="CDD" id="cd00077">
    <property type="entry name" value="HDc"/>
    <property type="match status" value="1"/>
</dbReference>
<keyword evidence="3" id="KW-1185">Reference proteome</keyword>
<organism evidence="2 3">
    <name type="scientific">Caldimonas brevitalea</name>
    <dbReference type="NCBI Taxonomy" id="413882"/>
    <lineage>
        <taxon>Bacteria</taxon>
        <taxon>Pseudomonadati</taxon>
        <taxon>Pseudomonadota</taxon>
        <taxon>Betaproteobacteria</taxon>
        <taxon>Burkholderiales</taxon>
        <taxon>Sphaerotilaceae</taxon>
        <taxon>Caldimonas</taxon>
    </lineage>
</organism>
<dbReference type="RefSeq" id="WP_047193363.1">
    <property type="nucleotide sequence ID" value="NZ_CP011371.1"/>
</dbReference>
<evidence type="ECO:0000313" key="2">
    <source>
        <dbReference type="EMBL" id="AKJ27209.1"/>
    </source>
</evidence>
<dbReference type="Gene3D" id="1.10.3210.10">
    <property type="entry name" value="Hypothetical protein af1432"/>
    <property type="match status" value="1"/>
</dbReference>
<accession>A0A0G3BCU5</accession>
<proteinExistence type="predicted"/>
<dbReference type="Proteomes" id="UP000035352">
    <property type="component" value="Chromosome"/>
</dbReference>
<dbReference type="EMBL" id="CP011371">
    <property type="protein sequence ID" value="AKJ27209.1"/>
    <property type="molecule type" value="Genomic_DNA"/>
</dbReference>
<dbReference type="AlphaFoldDB" id="A0A0G3BCU5"/>
<dbReference type="PANTHER" id="PTHR43155">
    <property type="entry name" value="CYCLIC DI-GMP PHOSPHODIESTERASE PA4108-RELATED"/>
    <property type="match status" value="1"/>
</dbReference>
<reference evidence="2 3" key="1">
    <citation type="submission" date="2015-05" db="EMBL/GenBank/DDBJ databases">
        <authorList>
            <person name="Tang B."/>
            <person name="Yu Y."/>
        </authorList>
    </citation>
    <scope>NUCLEOTIDE SEQUENCE [LARGE SCALE GENOMIC DNA]</scope>
    <source>
        <strain evidence="2 3">DSM 7029</strain>
    </source>
</reference>
<evidence type="ECO:0000259" key="1">
    <source>
        <dbReference type="PROSITE" id="PS51832"/>
    </source>
</evidence>
<evidence type="ECO:0000313" key="3">
    <source>
        <dbReference type="Proteomes" id="UP000035352"/>
    </source>
</evidence>
<dbReference type="STRING" id="413882.AAW51_0518"/>
<dbReference type="KEGG" id="pbh:AAW51_0518"/>
<protein>
    <recommendedName>
        <fullName evidence="1">HD-GYP domain-containing protein</fullName>
    </recommendedName>
</protein>
<name>A0A0G3BCU5_9BURK</name>
<gene>
    <name evidence="2" type="ORF">AAW51_0518</name>
</gene>